<feature type="domain" description="Nephrocystin 3-like N-terminal" evidence="5">
    <location>
        <begin position="196"/>
        <end position="358"/>
    </location>
</feature>
<feature type="repeat" description="ANK" evidence="2">
    <location>
        <begin position="854"/>
        <end position="883"/>
    </location>
</feature>
<dbReference type="Proteomes" id="UP000481861">
    <property type="component" value="Unassembled WGS sequence"/>
</dbReference>
<dbReference type="Pfam" id="PF00023">
    <property type="entry name" value="Ank"/>
    <property type="match status" value="1"/>
</dbReference>
<feature type="repeat" description="ANK" evidence="2">
    <location>
        <begin position="719"/>
        <end position="751"/>
    </location>
</feature>
<dbReference type="PROSITE" id="PS50297">
    <property type="entry name" value="ANK_REP_REGION"/>
    <property type="match status" value="8"/>
</dbReference>
<feature type="repeat" description="ANK" evidence="2">
    <location>
        <begin position="887"/>
        <end position="916"/>
    </location>
</feature>
<keyword evidence="1" id="KW-0677">Repeat</keyword>
<dbReference type="Pfam" id="PF24883">
    <property type="entry name" value="NPHP3_N"/>
    <property type="match status" value="1"/>
</dbReference>
<evidence type="ECO:0000313" key="6">
    <source>
        <dbReference type="EMBL" id="KAF2875394.1"/>
    </source>
</evidence>
<evidence type="ECO:0000256" key="2">
    <source>
        <dbReference type="PROSITE-ProRule" id="PRU00023"/>
    </source>
</evidence>
<organism evidence="6 7">
    <name type="scientific">Massariosphaeria phaeospora</name>
    <dbReference type="NCBI Taxonomy" id="100035"/>
    <lineage>
        <taxon>Eukaryota</taxon>
        <taxon>Fungi</taxon>
        <taxon>Dikarya</taxon>
        <taxon>Ascomycota</taxon>
        <taxon>Pezizomycotina</taxon>
        <taxon>Dothideomycetes</taxon>
        <taxon>Pleosporomycetidae</taxon>
        <taxon>Pleosporales</taxon>
        <taxon>Pleosporales incertae sedis</taxon>
        <taxon>Massariosphaeria</taxon>
    </lineage>
</organism>
<dbReference type="Pfam" id="PF12796">
    <property type="entry name" value="Ank_2"/>
    <property type="match status" value="5"/>
</dbReference>
<feature type="repeat" description="ANK" evidence="2">
    <location>
        <begin position="788"/>
        <end position="817"/>
    </location>
</feature>
<dbReference type="SMART" id="SM00248">
    <property type="entry name" value="ANK"/>
    <property type="match status" value="12"/>
</dbReference>
<feature type="repeat" description="ANK" evidence="2">
    <location>
        <begin position="1038"/>
        <end position="1070"/>
    </location>
</feature>
<dbReference type="EMBL" id="JAADJZ010000004">
    <property type="protein sequence ID" value="KAF2875394.1"/>
    <property type="molecule type" value="Genomic_DNA"/>
</dbReference>
<feature type="signal peptide" evidence="3">
    <location>
        <begin position="1"/>
        <end position="22"/>
    </location>
</feature>
<dbReference type="SUPFAM" id="SSF52540">
    <property type="entry name" value="P-loop containing nucleoside triphosphate hydrolases"/>
    <property type="match status" value="1"/>
</dbReference>
<keyword evidence="3" id="KW-0732">Signal</keyword>
<feature type="repeat" description="ANK" evidence="2">
    <location>
        <begin position="986"/>
        <end position="1015"/>
    </location>
</feature>
<keyword evidence="2" id="KW-0040">ANK repeat</keyword>
<evidence type="ECO:0000256" key="1">
    <source>
        <dbReference type="ARBA" id="ARBA00022737"/>
    </source>
</evidence>
<dbReference type="Pfam" id="PF22939">
    <property type="entry name" value="WHD_GPIID"/>
    <property type="match status" value="1"/>
</dbReference>
<dbReference type="PRINTS" id="PR01415">
    <property type="entry name" value="ANKYRIN"/>
</dbReference>
<accession>A0A7C8IBC3</accession>
<evidence type="ECO:0000313" key="7">
    <source>
        <dbReference type="Proteomes" id="UP000481861"/>
    </source>
</evidence>
<feature type="repeat" description="ANK" evidence="2">
    <location>
        <begin position="917"/>
        <end position="949"/>
    </location>
</feature>
<dbReference type="AlphaFoldDB" id="A0A7C8IBC3"/>
<protein>
    <submittedName>
        <fullName evidence="6">Ankyrin repeat domain-containing protein</fullName>
    </submittedName>
</protein>
<gene>
    <name evidence="6" type="ORF">BDV95DRAFT_626001</name>
</gene>
<dbReference type="Gene3D" id="3.40.50.300">
    <property type="entry name" value="P-loop containing nucleotide triphosphate hydrolases"/>
    <property type="match status" value="1"/>
</dbReference>
<evidence type="ECO:0000256" key="3">
    <source>
        <dbReference type="SAM" id="SignalP"/>
    </source>
</evidence>
<keyword evidence="7" id="KW-1185">Reference proteome</keyword>
<dbReference type="InterPro" id="IPR056884">
    <property type="entry name" value="NPHP3-like_N"/>
</dbReference>
<feature type="repeat" description="ANK" evidence="2">
    <location>
        <begin position="755"/>
        <end position="784"/>
    </location>
</feature>
<dbReference type="PANTHER" id="PTHR24133:SF40">
    <property type="entry name" value="ANKYRIN REPEAT DOMAIN 44"/>
    <property type="match status" value="1"/>
</dbReference>
<dbReference type="PROSITE" id="PS50088">
    <property type="entry name" value="ANK_REPEAT"/>
    <property type="match status" value="11"/>
</dbReference>
<reference evidence="6 7" key="1">
    <citation type="submission" date="2020-01" db="EMBL/GenBank/DDBJ databases">
        <authorList>
            <consortium name="DOE Joint Genome Institute"/>
            <person name="Haridas S."/>
            <person name="Albert R."/>
            <person name="Binder M."/>
            <person name="Bloem J."/>
            <person name="Labutti K."/>
            <person name="Salamov A."/>
            <person name="Andreopoulos B."/>
            <person name="Baker S.E."/>
            <person name="Barry K."/>
            <person name="Bills G."/>
            <person name="Bluhm B.H."/>
            <person name="Cannon C."/>
            <person name="Castanera R."/>
            <person name="Culley D.E."/>
            <person name="Daum C."/>
            <person name="Ezra D."/>
            <person name="Gonzalez J.B."/>
            <person name="Henrissat B."/>
            <person name="Kuo A."/>
            <person name="Liang C."/>
            <person name="Lipzen A."/>
            <person name="Lutzoni F."/>
            <person name="Magnuson J."/>
            <person name="Mondo S."/>
            <person name="Nolan M."/>
            <person name="Ohm R."/>
            <person name="Pangilinan J."/>
            <person name="Park H.-J.H."/>
            <person name="Ramirez L."/>
            <person name="Alfaro M."/>
            <person name="Sun H."/>
            <person name="Tritt A."/>
            <person name="Yoshinaga Y."/>
            <person name="Zwiers L.-H.L."/>
            <person name="Turgeon B.G."/>
            <person name="Goodwin S.B."/>
            <person name="Spatafora J.W."/>
            <person name="Crous P.W."/>
            <person name="Grigoriev I.V."/>
        </authorList>
    </citation>
    <scope>NUCLEOTIDE SEQUENCE [LARGE SCALE GENOMIC DNA]</scope>
    <source>
        <strain evidence="6 7">CBS 611.86</strain>
    </source>
</reference>
<feature type="repeat" description="ANK" evidence="2">
    <location>
        <begin position="818"/>
        <end position="850"/>
    </location>
</feature>
<dbReference type="InterPro" id="IPR002110">
    <property type="entry name" value="Ankyrin_rpt"/>
</dbReference>
<dbReference type="InterPro" id="IPR054471">
    <property type="entry name" value="GPIID_WHD"/>
</dbReference>
<dbReference type="PANTHER" id="PTHR24133">
    <property type="entry name" value="ANKYRIN DOMAIN-CONTAINING"/>
    <property type="match status" value="1"/>
</dbReference>
<dbReference type="SUPFAM" id="SSF48403">
    <property type="entry name" value="Ankyrin repeat"/>
    <property type="match status" value="2"/>
</dbReference>
<feature type="chain" id="PRO_5028924137" evidence="3">
    <location>
        <begin position="23"/>
        <end position="1099"/>
    </location>
</feature>
<dbReference type="OrthoDB" id="195446at2759"/>
<feature type="repeat" description="ANK" evidence="2">
    <location>
        <begin position="686"/>
        <end position="718"/>
    </location>
</feature>
<comment type="caution">
    <text evidence="6">The sequence shown here is derived from an EMBL/GenBank/DDBJ whole genome shotgun (WGS) entry which is preliminary data.</text>
</comment>
<dbReference type="InterPro" id="IPR052391">
    <property type="entry name" value="E3_Ligase-Neurotoxin"/>
</dbReference>
<dbReference type="InterPro" id="IPR027417">
    <property type="entry name" value="P-loop_NTPase"/>
</dbReference>
<feature type="repeat" description="ANK" evidence="2">
    <location>
        <begin position="950"/>
        <end position="982"/>
    </location>
</feature>
<dbReference type="InterPro" id="IPR036770">
    <property type="entry name" value="Ankyrin_rpt-contain_sf"/>
</dbReference>
<evidence type="ECO:0000259" key="5">
    <source>
        <dbReference type="Pfam" id="PF24883"/>
    </source>
</evidence>
<dbReference type="Gene3D" id="1.25.40.20">
    <property type="entry name" value="Ankyrin repeat-containing domain"/>
    <property type="match status" value="4"/>
</dbReference>
<sequence>MDPLSATASVIAILQLSAKVLAYLNDVKDASKGQAQCAIEASNLHNLLTNLRFRLEEGHAHQPWFNAVQALAVDNGPLDQFKQALETLQAKMTDGGRLKNALIWKFKKEEVDAILARMERLKTLTEIALQMDHFKISQAIKGDTDSIRTHVSAIQSAVDKVQREQISASQRIILEWISSSDYPAQQSDIIKRRQEGTGQWFLDAPEVAQWLGKAKATLFCPGIPGAGKTMVAAIAIDHLLNSAQNSAYGVAYVYCNYKSQADQDTASILAAILKQLGQGRPSALGPVEQLHHKHASRGTRPSLDDTFSAIRDVVAQYPYVFIVVDALDECQRETRRQLLSKLFALQKEADVRLTATSRFVPDVEDALRPATRLEVKASNEDVRQFVVGQICRLPRCVQRNKAMQDLVQEKVVEAVNGMFLLARLHIDSLSDKTTAKEVKQTLATLSKGAAALNGAYREALERIEGQQAGHSRLAKHVLSWITFAKRPLTTAEICCALAVESNEAELDPENKPNVEDLVSVCAGLVVVDQESAVIRLVHYTTQEYFERTSSYFNPTAQLLIAETCLTYLSFSVFESGSCATDKDFEERLRQHELLDYAARYCGEHARCVEAKVANAVRSFLTYDGLLACAIQVLCVPSYKYQGYSKNYPAFAGLHWAARFGLCEVAKRYLRTAGEDAVHAVNAQDSRGGHPLEYAAEHGHYEMAKLLLDKGADVNAQGGAYGNALYAASSGGQEAVVKLLLDKGAEVNAQGGVYGNALQAASKGGHETVVKLLLDKGADVNAQDRVYGNALYAASSGGHETVVKLLLDKGAEVNAQGGAYGNALQAASKGGHETVVKLLLDKGAEVNAQGGVYGNALYAASSGGQEAVVKLLLGKGAEVNAQGGVYGNALQAASSGGQEAVVKLLLDKGAEVNAQGGHYSNALYAASERGHEAVVKLLLDKGAEVNAQGGAYGNALQAASSGGHEAVVKLLLDKGAEVNAQGGVFGNALQAASSGGQEAVVKLLLDKGAEVNAQGGVYSNALYAASERGHEAVNAQGGVYSNALYAASERGHEAVVKLLLDKGAEVNAQSRYYSNALQAASKGSHETVVKLLVARSAKSS</sequence>
<feature type="domain" description="GPI inositol-deacylase winged helix" evidence="4">
    <location>
        <begin position="468"/>
        <end position="545"/>
    </location>
</feature>
<evidence type="ECO:0000259" key="4">
    <source>
        <dbReference type="Pfam" id="PF22939"/>
    </source>
</evidence>
<name>A0A7C8IBC3_9PLEO</name>
<proteinExistence type="predicted"/>